<dbReference type="AlphaFoldDB" id="A0AAN9A1V1"/>
<evidence type="ECO:0000313" key="2">
    <source>
        <dbReference type="EMBL" id="KAK7066607.1"/>
    </source>
</evidence>
<evidence type="ECO:0000256" key="1">
    <source>
        <dbReference type="SAM" id="MobiDB-lite"/>
    </source>
</evidence>
<dbReference type="Proteomes" id="UP001381693">
    <property type="component" value="Unassembled WGS sequence"/>
</dbReference>
<accession>A0AAN9A1V1</accession>
<proteinExistence type="predicted"/>
<feature type="region of interest" description="Disordered" evidence="1">
    <location>
        <begin position="58"/>
        <end position="81"/>
    </location>
</feature>
<reference evidence="2 3" key="1">
    <citation type="submission" date="2023-11" db="EMBL/GenBank/DDBJ databases">
        <title>Halocaridina rubra genome assembly.</title>
        <authorList>
            <person name="Smith C."/>
        </authorList>
    </citation>
    <scope>NUCLEOTIDE SEQUENCE [LARGE SCALE GENOMIC DNA]</scope>
    <source>
        <strain evidence="2">EP-1</strain>
        <tissue evidence="2">Whole</tissue>
    </source>
</reference>
<organism evidence="2 3">
    <name type="scientific">Halocaridina rubra</name>
    <name type="common">Hawaiian red shrimp</name>
    <dbReference type="NCBI Taxonomy" id="373956"/>
    <lineage>
        <taxon>Eukaryota</taxon>
        <taxon>Metazoa</taxon>
        <taxon>Ecdysozoa</taxon>
        <taxon>Arthropoda</taxon>
        <taxon>Crustacea</taxon>
        <taxon>Multicrustacea</taxon>
        <taxon>Malacostraca</taxon>
        <taxon>Eumalacostraca</taxon>
        <taxon>Eucarida</taxon>
        <taxon>Decapoda</taxon>
        <taxon>Pleocyemata</taxon>
        <taxon>Caridea</taxon>
        <taxon>Atyoidea</taxon>
        <taxon>Atyidae</taxon>
        <taxon>Halocaridina</taxon>
    </lineage>
</organism>
<name>A0AAN9A1V1_HALRR</name>
<keyword evidence="3" id="KW-1185">Reference proteome</keyword>
<feature type="compositionally biased region" description="Polar residues" evidence="1">
    <location>
        <begin position="66"/>
        <end position="76"/>
    </location>
</feature>
<dbReference type="EMBL" id="JAXCGZ010019108">
    <property type="protein sequence ID" value="KAK7066607.1"/>
    <property type="molecule type" value="Genomic_DNA"/>
</dbReference>
<protein>
    <submittedName>
        <fullName evidence="2">Uncharacterized protein</fullName>
    </submittedName>
</protein>
<gene>
    <name evidence="2" type="ORF">SK128_011989</name>
</gene>
<evidence type="ECO:0000313" key="3">
    <source>
        <dbReference type="Proteomes" id="UP001381693"/>
    </source>
</evidence>
<comment type="caution">
    <text evidence="2">The sequence shown here is derived from an EMBL/GenBank/DDBJ whole genome shotgun (WGS) entry which is preliminary data.</text>
</comment>
<sequence length="140" mass="15818">MLLCLLRSPIMHTVGLWSASNISCKYSKREPTNSEEEQRVSRLQQLFPIPHRAREPQSGFSHWAFPSSQQNSTMTQDKQKYGPHQAKASMECCLDPAECLIVIHGPCKRPLGAYQGAWRLSGEEVSGIKSTNWFTTPINE</sequence>